<dbReference type="InterPro" id="IPR014078">
    <property type="entry name" value="Nudix_YtkD"/>
</dbReference>
<dbReference type="PANTHER" id="PTHR43736:SF1">
    <property type="entry name" value="DIHYDRONEOPTERIN TRIPHOSPHATE DIPHOSPHATASE"/>
    <property type="match status" value="1"/>
</dbReference>
<reference evidence="6" key="1">
    <citation type="submission" date="2016-09" db="EMBL/GenBank/DDBJ databases">
        <authorList>
            <person name="Varghese N."/>
            <person name="Submissions S."/>
        </authorList>
    </citation>
    <scope>NUCLEOTIDE SEQUENCE [LARGE SCALE GENOMIC DNA]</scope>
    <source>
        <strain evidence="6">S5</strain>
    </source>
</reference>
<dbReference type="CDD" id="cd04665">
    <property type="entry name" value="NUDIX_RppH"/>
    <property type="match status" value="1"/>
</dbReference>
<evidence type="ECO:0000256" key="1">
    <source>
        <dbReference type="ARBA" id="ARBA00005582"/>
    </source>
</evidence>
<dbReference type="GO" id="GO:0016787">
    <property type="term" value="F:hydrolase activity"/>
    <property type="evidence" value="ECO:0007669"/>
    <property type="project" value="UniProtKB-KW"/>
</dbReference>
<dbReference type="OrthoDB" id="9131041at2"/>
<dbReference type="InterPro" id="IPR000086">
    <property type="entry name" value="NUDIX_hydrolase_dom"/>
</dbReference>
<dbReference type="SUPFAM" id="SSF55811">
    <property type="entry name" value="Nudix"/>
    <property type="match status" value="1"/>
</dbReference>
<feature type="domain" description="Nudix hydrolase" evidence="4">
    <location>
        <begin position="11"/>
        <end position="145"/>
    </location>
</feature>
<dbReference type="NCBIfam" id="TIGR02705">
    <property type="entry name" value="nudix_YtkD"/>
    <property type="match status" value="1"/>
</dbReference>
<organism evidence="5 6">
    <name type="scientific">Pelagirhabdus alkalitolerans</name>
    <dbReference type="NCBI Taxonomy" id="1612202"/>
    <lineage>
        <taxon>Bacteria</taxon>
        <taxon>Bacillati</taxon>
        <taxon>Bacillota</taxon>
        <taxon>Bacilli</taxon>
        <taxon>Bacillales</taxon>
        <taxon>Bacillaceae</taxon>
        <taxon>Pelagirhabdus</taxon>
    </lineage>
</organism>
<protein>
    <submittedName>
        <fullName evidence="5">8-oxo-dGTP diphosphatase</fullName>
    </submittedName>
</protein>
<dbReference type="Gene3D" id="3.90.79.10">
    <property type="entry name" value="Nucleoside Triphosphate Pyrophosphohydrolase"/>
    <property type="match status" value="1"/>
</dbReference>
<accession>A0A1G6LV65</accession>
<dbReference type="Proteomes" id="UP000242949">
    <property type="component" value="Unassembled WGS sequence"/>
</dbReference>
<evidence type="ECO:0000256" key="3">
    <source>
        <dbReference type="RuleBase" id="RU003476"/>
    </source>
</evidence>
<sequence>MYVFKDYYQNEVMLSFEVDPFSSHPKHVFVICRYHGKWLLTRHKTRGLEFPGGKVEKNESPEEAALREVYEETGGLVNQLRYLGQYYVDGKGKKVIKNIYVADIDRLDDVNTYYETHGPVIIEKLPSNLKQSKTYSFIMKDDMIRHSLNQLRT</sequence>
<dbReference type="RefSeq" id="WP_090796667.1">
    <property type="nucleotide sequence ID" value="NZ_FMYI01000009.1"/>
</dbReference>
<proteinExistence type="inferred from homology"/>
<dbReference type="PROSITE" id="PS51462">
    <property type="entry name" value="NUDIX"/>
    <property type="match status" value="1"/>
</dbReference>
<evidence type="ECO:0000256" key="2">
    <source>
        <dbReference type="ARBA" id="ARBA00022801"/>
    </source>
</evidence>
<dbReference type="Pfam" id="PF00293">
    <property type="entry name" value="NUDIX"/>
    <property type="match status" value="1"/>
</dbReference>
<dbReference type="PANTHER" id="PTHR43736">
    <property type="entry name" value="ADP-RIBOSE PYROPHOSPHATASE"/>
    <property type="match status" value="1"/>
</dbReference>
<dbReference type="InterPro" id="IPR015797">
    <property type="entry name" value="NUDIX_hydrolase-like_dom_sf"/>
</dbReference>
<dbReference type="InterPro" id="IPR020084">
    <property type="entry name" value="NUDIX_hydrolase_CS"/>
</dbReference>
<evidence type="ECO:0000313" key="5">
    <source>
        <dbReference type="EMBL" id="SDC47198.1"/>
    </source>
</evidence>
<name>A0A1G6LV65_9BACI</name>
<gene>
    <name evidence="5" type="ORF">SAMN05421734_10980</name>
</gene>
<evidence type="ECO:0000259" key="4">
    <source>
        <dbReference type="PROSITE" id="PS51462"/>
    </source>
</evidence>
<dbReference type="STRING" id="1612202.SAMN05421734_10980"/>
<dbReference type="EMBL" id="FMYI01000009">
    <property type="protein sequence ID" value="SDC47198.1"/>
    <property type="molecule type" value="Genomic_DNA"/>
</dbReference>
<dbReference type="PROSITE" id="PS00893">
    <property type="entry name" value="NUDIX_BOX"/>
    <property type="match status" value="1"/>
</dbReference>
<comment type="similarity">
    <text evidence="1 3">Belongs to the Nudix hydrolase family.</text>
</comment>
<evidence type="ECO:0000313" key="6">
    <source>
        <dbReference type="Proteomes" id="UP000242949"/>
    </source>
</evidence>
<dbReference type="PRINTS" id="PR00502">
    <property type="entry name" value="NUDIXFAMILY"/>
</dbReference>
<dbReference type="InterPro" id="IPR020476">
    <property type="entry name" value="Nudix_hydrolase"/>
</dbReference>
<keyword evidence="6" id="KW-1185">Reference proteome</keyword>
<dbReference type="AlphaFoldDB" id="A0A1G6LV65"/>
<keyword evidence="2 3" id="KW-0378">Hydrolase</keyword>